<gene>
    <name evidence="1" type="ORF">SPIL2461_LOCUS21522</name>
</gene>
<comment type="caution">
    <text evidence="1">The sequence shown here is derived from an EMBL/GenBank/DDBJ whole genome shotgun (WGS) entry which is preliminary data.</text>
</comment>
<dbReference type="Proteomes" id="UP000649617">
    <property type="component" value="Unassembled WGS sequence"/>
</dbReference>
<name>A0A812XNP1_SYMPI</name>
<sequence>MAFAGALNDAPDILTQTRSYPNGVHELKQARYVQRCAACGVADQQWRGFPDLVHEPTAKTQSVLSKDDRKNPAVTPACPPWLIQVLMVPRERLPHSDWQEPRGE</sequence>
<reference evidence="1" key="1">
    <citation type="submission" date="2021-02" db="EMBL/GenBank/DDBJ databases">
        <authorList>
            <person name="Dougan E. K."/>
            <person name="Rhodes N."/>
            <person name="Thang M."/>
            <person name="Chan C."/>
        </authorList>
    </citation>
    <scope>NUCLEOTIDE SEQUENCE</scope>
</reference>
<organism evidence="1 2">
    <name type="scientific">Symbiodinium pilosum</name>
    <name type="common">Dinoflagellate</name>
    <dbReference type="NCBI Taxonomy" id="2952"/>
    <lineage>
        <taxon>Eukaryota</taxon>
        <taxon>Sar</taxon>
        <taxon>Alveolata</taxon>
        <taxon>Dinophyceae</taxon>
        <taxon>Suessiales</taxon>
        <taxon>Symbiodiniaceae</taxon>
        <taxon>Symbiodinium</taxon>
    </lineage>
</organism>
<evidence type="ECO:0000313" key="2">
    <source>
        <dbReference type="Proteomes" id="UP000649617"/>
    </source>
</evidence>
<proteinExistence type="predicted"/>
<accession>A0A812XNP1</accession>
<dbReference type="AlphaFoldDB" id="A0A812XNP1"/>
<dbReference type="EMBL" id="CAJNIZ010046349">
    <property type="protein sequence ID" value="CAE7745784.1"/>
    <property type="molecule type" value="Genomic_DNA"/>
</dbReference>
<evidence type="ECO:0000313" key="1">
    <source>
        <dbReference type="EMBL" id="CAE7745784.1"/>
    </source>
</evidence>
<keyword evidence="2" id="KW-1185">Reference proteome</keyword>
<protein>
    <submittedName>
        <fullName evidence="1">Uncharacterized protein</fullName>
    </submittedName>
</protein>